<evidence type="ECO:0008006" key="3">
    <source>
        <dbReference type="Google" id="ProtNLM"/>
    </source>
</evidence>
<gene>
    <name evidence="1" type="ORF">ASR47_1011122</name>
</gene>
<organism evidence="1 2">
    <name type="scientific">Janthinobacterium psychrotolerans</name>
    <dbReference type="NCBI Taxonomy" id="1747903"/>
    <lineage>
        <taxon>Bacteria</taxon>
        <taxon>Pseudomonadati</taxon>
        <taxon>Pseudomonadota</taxon>
        <taxon>Betaproteobacteria</taxon>
        <taxon>Burkholderiales</taxon>
        <taxon>Oxalobacteraceae</taxon>
        <taxon>Janthinobacterium</taxon>
    </lineage>
</organism>
<dbReference type="Gene3D" id="1.10.287.3020">
    <property type="match status" value="1"/>
</dbReference>
<dbReference type="EMBL" id="LOCQ01000052">
    <property type="protein sequence ID" value="OBV39731.1"/>
    <property type="molecule type" value="Genomic_DNA"/>
</dbReference>
<evidence type="ECO:0000313" key="1">
    <source>
        <dbReference type="EMBL" id="OBV39731.1"/>
    </source>
</evidence>
<dbReference type="STRING" id="1747903.ASR47_1011122"/>
<dbReference type="Proteomes" id="UP000092713">
    <property type="component" value="Unassembled WGS sequence"/>
</dbReference>
<dbReference type="AlphaFoldDB" id="A0A1A7C1D2"/>
<comment type="caution">
    <text evidence="1">The sequence shown here is derived from an EMBL/GenBank/DDBJ whole genome shotgun (WGS) entry which is preliminary data.</text>
</comment>
<protein>
    <recommendedName>
        <fullName evidence="3">DUF3144 domain-containing protein</fullName>
    </recommendedName>
</protein>
<sequence length="105" mass="11711">MNAPTTKPAPGPEFWERADQVIALANEQCMHSPANEVATSLLYAAARFNAFLVASKTNDVSKMQQEKDDAVAFFTEQYKRMLTDNFNDYIANFDKYTQPAAAPQA</sequence>
<evidence type="ECO:0000313" key="2">
    <source>
        <dbReference type="Proteomes" id="UP000092713"/>
    </source>
</evidence>
<reference evidence="1 2" key="1">
    <citation type="submission" date="2016-04" db="EMBL/GenBank/DDBJ databases">
        <title>Draft genome sequence of Janthinobacterium psychrotolerans sp. nov., isolated from freshwater sediments in Denmark.</title>
        <authorList>
            <person name="Gong X."/>
            <person name="Skrivergaard S."/>
            <person name="Korsgaard B.S."/>
            <person name="Schreiber L."/>
            <person name="Marshall I.P."/>
            <person name="Finster K."/>
            <person name="Schramm A."/>
        </authorList>
    </citation>
    <scope>NUCLEOTIDE SEQUENCE [LARGE SCALE GENOMIC DNA]</scope>
    <source>
        <strain evidence="1 2">S3-2</strain>
    </source>
</reference>
<dbReference type="RefSeq" id="WP_065307705.1">
    <property type="nucleotide sequence ID" value="NZ_LOCQ01000052.1"/>
</dbReference>
<dbReference type="Pfam" id="PF11342">
    <property type="entry name" value="DUF3144"/>
    <property type="match status" value="1"/>
</dbReference>
<keyword evidence="2" id="KW-1185">Reference proteome</keyword>
<dbReference type="OrthoDB" id="5344355at2"/>
<proteinExistence type="predicted"/>
<accession>A0A1A7C1D2</accession>
<dbReference type="InterPro" id="IPR021490">
    <property type="entry name" value="DUF3144"/>
</dbReference>
<dbReference type="PATRIC" id="fig|1747903.4.peg.3338"/>
<name>A0A1A7C1D2_9BURK</name>